<accession>A0A383B7Z9</accession>
<organism evidence="1">
    <name type="scientific">marine metagenome</name>
    <dbReference type="NCBI Taxonomy" id="408172"/>
    <lineage>
        <taxon>unclassified sequences</taxon>
        <taxon>metagenomes</taxon>
        <taxon>ecological metagenomes</taxon>
    </lineage>
</organism>
<dbReference type="EMBL" id="UINC01198338">
    <property type="protein sequence ID" value="SVE16247.1"/>
    <property type="molecule type" value="Genomic_DNA"/>
</dbReference>
<protein>
    <submittedName>
        <fullName evidence="1">Uncharacterized protein</fullName>
    </submittedName>
</protein>
<feature type="non-terminal residue" evidence="1">
    <location>
        <position position="183"/>
    </location>
</feature>
<dbReference type="AlphaFoldDB" id="A0A383B7Z9"/>
<gene>
    <name evidence="1" type="ORF">METZ01_LOCUS469101</name>
</gene>
<name>A0A383B7Z9_9ZZZZ</name>
<proteinExistence type="predicted"/>
<sequence>MARGIEPEGEEEEITALSFFSWNFFGNLDELIANMPLKTTIGALALLLGTSANAAQPYGFGKVVTLGKHDRLVQHESLRVLTAEVVGFVHYQQGRKMSGAMDNPSSFRILEDGKPMAGHKVLGRFVKLHHMGHLPEPYLPATLVGTVYVKLPRPMVEGKIYAFQSKGIGAKGINVTLKWSEKT</sequence>
<evidence type="ECO:0000313" key="1">
    <source>
        <dbReference type="EMBL" id="SVE16247.1"/>
    </source>
</evidence>
<reference evidence="1" key="1">
    <citation type="submission" date="2018-05" db="EMBL/GenBank/DDBJ databases">
        <authorList>
            <person name="Lanie J.A."/>
            <person name="Ng W.-L."/>
            <person name="Kazmierczak K.M."/>
            <person name="Andrzejewski T.M."/>
            <person name="Davidsen T.M."/>
            <person name="Wayne K.J."/>
            <person name="Tettelin H."/>
            <person name="Glass J.I."/>
            <person name="Rusch D."/>
            <person name="Podicherti R."/>
            <person name="Tsui H.-C.T."/>
            <person name="Winkler M.E."/>
        </authorList>
    </citation>
    <scope>NUCLEOTIDE SEQUENCE</scope>
</reference>